<dbReference type="OMA" id="AHFYVIS"/>
<comment type="subcellular location">
    <subcellularLocation>
        <location evidence="1">Mitochondrion outer membrane</location>
    </subcellularLocation>
</comment>
<protein>
    <submittedName>
        <fullName evidence="10">CG12125</fullName>
    </submittedName>
</protein>
<organism evidence="10 11">
    <name type="scientific">Drosophila busckii</name>
    <name type="common">Fruit fly</name>
    <dbReference type="NCBI Taxonomy" id="30019"/>
    <lineage>
        <taxon>Eukaryota</taxon>
        <taxon>Metazoa</taxon>
        <taxon>Ecdysozoa</taxon>
        <taxon>Arthropoda</taxon>
        <taxon>Hexapoda</taxon>
        <taxon>Insecta</taxon>
        <taxon>Pterygota</taxon>
        <taxon>Neoptera</taxon>
        <taxon>Endopterygota</taxon>
        <taxon>Diptera</taxon>
        <taxon>Brachycera</taxon>
        <taxon>Muscomorpha</taxon>
        <taxon>Ephydroidea</taxon>
        <taxon>Drosophilidae</taxon>
        <taxon>Drosophila</taxon>
    </lineage>
</organism>
<dbReference type="OrthoDB" id="8880065at2759"/>
<evidence type="ECO:0000313" key="11">
    <source>
        <dbReference type="Proteomes" id="UP000494163"/>
    </source>
</evidence>
<keyword evidence="5 9" id="KW-1133">Transmembrane helix</keyword>
<evidence type="ECO:0000256" key="1">
    <source>
        <dbReference type="ARBA" id="ARBA00004294"/>
    </source>
</evidence>
<evidence type="ECO:0000256" key="6">
    <source>
        <dbReference type="ARBA" id="ARBA00023128"/>
    </source>
</evidence>
<evidence type="ECO:0000256" key="8">
    <source>
        <dbReference type="SAM" id="MobiDB-lite"/>
    </source>
</evidence>
<evidence type="ECO:0000256" key="2">
    <source>
        <dbReference type="ARBA" id="ARBA00008969"/>
    </source>
</evidence>
<dbReference type="PANTHER" id="PTHR21508">
    <property type="entry name" value="MITOGUARDIN"/>
    <property type="match status" value="1"/>
</dbReference>
<keyword evidence="6" id="KW-0496">Mitochondrion</keyword>
<feature type="region of interest" description="Disordered" evidence="8">
    <location>
        <begin position="45"/>
        <end position="69"/>
    </location>
</feature>
<evidence type="ECO:0000256" key="4">
    <source>
        <dbReference type="ARBA" id="ARBA00022787"/>
    </source>
</evidence>
<evidence type="ECO:0000256" key="7">
    <source>
        <dbReference type="ARBA" id="ARBA00023136"/>
    </source>
</evidence>
<evidence type="ECO:0000256" key="9">
    <source>
        <dbReference type="SAM" id="Phobius"/>
    </source>
</evidence>
<feature type="compositionally biased region" description="Basic residues" evidence="8">
    <location>
        <begin position="45"/>
        <end position="63"/>
    </location>
</feature>
<dbReference type="InterPro" id="IPR019392">
    <property type="entry name" value="Miga"/>
</dbReference>
<dbReference type="STRING" id="30019.A0A0M3QZD8"/>
<dbReference type="Pfam" id="PF10265">
    <property type="entry name" value="Miga"/>
    <property type="match status" value="1"/>
</dbReference>
<keyword evidence="11" id="KW-1185">Reference proteome</keyword>
<evidence type="ECO:0000256" key="5">
    <source>
        <dbReference type="ARBA" id="ARBA00022989"/>
    </source>
</evidence>
<keyword evidence="7 9" id="KW-0472">Membrane</keyword>
<keyword evidence="4" id="KW-1000">Mitochondrion outer membrane</keyword>
<proteinExistence type="inferred from homology"/>
<feature type="region of interest" description="Disordered" evidence="8">
    <location>
        <begin position="214"/>
        <end position="247"/>
    </location>
</feature>
<evidence type="ECO:0000313" key="10">
    <source>
        <dbReference type="EMBL" id="ALC49199.1"/>
    </source>
</evidence>
<accession>A0A0M3QZD8</accession>
<dbReference type="EMBL" id="CP012528">
    <property type="protein sequence ID" value="ALC49199.1"/>
    <property type="molecule type" value="Genomic_DNA"/>
</dbReference>
<dbReference type="Proteomes" id="UP000494163">
    <property type="component" value="Chromosome X"/>
</dbReference>
<evidence type="ECO:0000256" key="3">
    <source>
        <dbReference type="ARBA" id="ARBA00022692"/>
    </source>
</evidence>
<feature type="transmembrane region" description="Helical" evidence="9">
    <location>
        <begin position="22"/>
        <end position="41"/>
    </location>
</feature>
<dbReference type="AlphaFoldDB" id="A0A0M3QZD8"/>
<dbReference type="GO" id="GO:0008053">
    <property type="term" value="P:mitochondrial fusion"/>
    <property type="evidence" value="ECO:0007669"/>
    <property type="project" value="InterPro"/>
</dbReference>
<keyword evidence="3 9" id="KW-0812">Transmembrane</keyword>
<gene>
    <name evidence="10" type="ORF">Dbus_chrXg1055</name>
</gene>
<comment type="similarity">
    <text evidence="2">Belongs to the mitoguardin family.</text>
</comment>
<name>A0A0M3QZD8_DROBS</name>
<dbReference type="GO" id="GO:0005741">
    <property type="term" value="C:mitochondrial outer membrane"/>
    <property type="evidence" value="ECO:0007669"/>
    <property type="project" value="UniProtKB-SubCell"/>
</dbReference>
<dbReference type="PANTHER" id="PTHR21508:SF5">
    <property type="entry name" value="MITOGUARDIN"/>
    <property type="match status" value="1"/>
</dbReference>
<reference evidence="10 11" key="1">
    <citation type="submission" date="2015-08" db="EMBL/GenBank/DDBJ databases">
        <title>Ancestral chromatin configuration constrains chromatin evolution on differentiating sex chromosomes in Drosophila.</title>
        <authorList>
            <person name="Zhou Q."/>
            <person name="Bachtrog D."/>
        </authorList>
    </citation>
    <scope>NUCLEOTIDE SEQUENCE [LARGE SCALE GENOMIC DNA]</scope>
    <source>
        <tissue evidence="10">Whole larvae</tissue>
    </source>
</reference>
<sequence>MQRIMPGAGWSLPFRISTATKVVFFSLSAGVALVAVLSRFLRRRKPPRPPRRVRKYTGRRTRNSMRSPNDLISIAGSKASARSGSPVGSTLAYSDLLSMASGSIGPSGQQQVVGTAGATTTDGVVVSQLTSQQAGLMGMEALDMAINFWEDALSAHYSAGGVAASNTAEESEFCRDIQNLLEMAYTLQEQSEMLFLDQRSVLFREEHSIDEAEEYGLTNASNAGDNDEDRRSRKSVSVLSRSGSDPNFDSAESFASALDQVADLREFDGFIETSYEEYPLFQTALKHLEEYNVPCRTIRSDLMHCSSDTEYLAKLHCVRLAFDVLFENPAVGQWICDAGRQVLTDLLCLGDKDTKEFLVGYEDMINYLQEPKNWPCIQVELEQRNVKAMTFYDICLDFIILDSFRDLDMPPASVIAVVQNRWLSNGFKETALTTAVWSVIKAKKRMLKFPNGFMAHFYVISEQISPLMAWGFFGPNESMRDICHYFREQLLAFLSDIYSFQKSRFTTIDEFSEDVLKHMQTRVNNIGVKFSQ</sequence>
<feature type="compositionally biased region" description="Low complexity" evidence="8">
    <location>
        <begin position="235"/>
        <end position="244"/>
    </location>
</feature>